<evidence type="ECO:0000313" key="2">
    <source>
        <dbReference type="EMBL" id="BDD08915.1"/>
    </source>
</evidence>
<dbReference type="RefSeq" id="WP_338394141.1">
    <property type="nucleotide sequence ID" value="NZ_AP025314.1"/>
</dbReference>
<keyword evidence="1" id="KW-1133">Transmembrane helix</keyword>
<dbReference type="EMBL" id="AP025314">
    <property type="protein sequence ID" value="BDD08915.1"/>
    <property type="molecule type" value="Genomic_DNA"/>
</dbReference>
<protein>
    <submittedName>
        <fullName evidence="2">Uncharacterized protein</fullName>
    </submittedName>
</protein>
<feature type="transmembrane region" description="Helical" evidence="1">
    <location>
        <begin position="12"/>
        <end position="35"/>
    </location>
</feature>
<feature type="transmembrane region" description="Helical" evidence="1">
    <location>
        <begin position="126"/>
        <end position="146"/>
    </location>
</feature>
<dbReference type="KEGG" id="fax:FUAX_13470"/>
<feature type="transmembrane region" description="Helical" evidence="1">
    <location>
        <begin position="93"/>
        <end position="114"/>
    </location>
</feature>
<proteinExistence type="predicted"/>
<keyword evidence="1" id="KW-0812">Transmembrane</keyword>
<reference evidence="2 3" key="1">
    <citation type="submission" date="2021-12" db="EMBL/GenBank/DDBJ databases">
        <title>Genome sequencing of bacteria with rrn-lacking chromosome and rrn-plasmid.</title>
        <authorList>
            <person name="Anda M."/>
            <person name="Iwasaki W."/>
        </authorList>
    </citation>
    <scope>NUCLEOTIDE SEQUENCE [LARGE SCALE GENOMIC DNA]</scope>
    <source>
        <strain evidence="2 3">DSM 100852</strain>
    </source>
</reference>
<organism evidence="2 3">
    <name type="scientific">Fulvitalea axinellae</name>
    <dbReference type="NCBI Taxonomy" id="1182444"/>
    <lineage>
        <taxon>Bacteria</taxon>
        <taxon>Pseudomonadati</taxon>
        <taxon>Bacteroidota</taxon>
        <taxon>Cytophagia</taxon>
        <taxon>Cytophagales</taxon>
        <taxon>Persicobacteraceae</taxon>
        <taxon>Fulvitalea</taxon>
    </lineage>
</organism>
<keyword evidence="3" id="KW-1185">Reference proteome</keyword>
<feature type="transmembrane region" description="Helical" evidence="1">
    <location>
        <begin position="47"/>
        <end position="72"/>
    </location>
</feature>
<gene>
    <name evidence="2" type="ORF">FUAX_13470</name>
</gene>
<evidence type="ECO:0000313" key="3">
    <source>
        <dbReference type="Proteomes" id="UP001348817"/>
    </source>
</evidence>
<dbReference type="AlphaFoldDB" id="A0AAU9CI30"/>
<dbReference type="Proteomes" id="UP001348817">
    <property type="component" value="Chromosome"/>
</dbReference>
<sequence>MTERFLRAKHWQLFSYAVALPLAVAAVTVSVLFSFSGKESGIAALRIPLSVSVVVLMLVLYKCIWLGWLWTLAFGVRERMPVFFEADTERLRMIFLVPSAYLIIVFIAVFYGSFYTMGASKEFPMSSLFVIPLHLFSTVCVGYCMYMAAKTMKGVELGAEPEFADFREEFFLAGLFPVGVWLLQPKLNRIAESMELADADY</sequence>
<keyword evidence="1" id="KW-0472">Membrane</keyword>
<accession>A0AAU9CI30</accession>
<name>A0AAU9CI30_9BACT</name>
<evidence type="ECO:0000256" key="1">
    <source>
        <dbReference type="SAM" id="Phobius"/>
    </source>
</evidence>